<dbReference type="InterPro" id="IPR013325">
    <property type="entry name" value="RNA_pol_sigma_r2"/>
</dbReference>
<sequence>MAAGTNAQAPEEVKSRLVAFLPRLRRFCHGLTGDRDLGDDLLQATVERALVRHAQWQAGTSLENWVFKMASNLNIDRLRAQRVRGISVEIEDAFDLPGGDELQRLEFRSELDAVRAALEAMPAELRAVITAVLIDGQAYKEVAELLGIPIGTVMSRLSRARQFVDVYVRRGPERVIAA</sequence>
<comment type="similarity">
    <text evidence="1">Belongs to the sigma-70 factor family. ECF subfamily.</text>
</comment>
<evidence type="ECO:0000256" key="3">
    <source>
        <dbReference type="ARBA" id="ARBA00023082"/>
    </source>
</evidence>
<keyword evidence="4" id="KW-0804">Transcription</keyword>
<organism evidence="7 8">
    <name type="scientific">Sphingobium subterraneum</name>
    <dbReference type="NCBI Taxonomy" id="627688"/>
    <lineage>
        <taxon>Bacteria</taxon>
        <taxon>Pseudomonadati</taxon>
        <taxon>Pseudomonadota</taxon>
        <taxon>Alphaproteobacteria</taxon>
        <taxon>Sphingomonadales</taxon>
        <taxon>Sphingomonadaceae</taxon>
        <taxon>Sphingobium</taxon>
    </lineage>
</organism>
<proteinExistence type="inferred from homology"/>
<keyword evidence="3" id="KW-0731">Sigma factor</keyword>
<evidence type="ECO:0000256" key="2">
    <source>
        <dbReference type="ARBA" id="ARBA00023015"/>
    </source>
</evidence>
<dbReference type="CDD" id="cd06171">
    <property type="entry name" value="Sigma70_r4"/>
    <property type="match status" value="1"/>
</dbReference>
<dbReference type="InterPro" id="IPR013324">
    <property type="entry name" value="RNA_pol_sigma_r3/r4-like"/>
</dbReference>
<comment type="caution">
    <text evidence="7">The sequence shown here is derived from an EMBL/GenBank/DDBJ whole genome shotgun (WGS) entry which is preliminary data.</text>
</comment>
<dbReference type="SUPFAM" id="SSF88659">
    <property type="entry name" value="Sigma3 and sigma4 domains of RNA polymerase sigma factors"/>
    <property type="match status" value="1"/>
</dbReference>
<feature type="domain" description="RNA polymerase sigma factor 70 region 4 type 2" evidence="5">
    <location>
        <begin position="112"/>
        <end position="162"/>
    </location>
</feature>
<gene>
    <name evidence="7" type="ORF">FHS92_002791</name>
</gene>
<dbReference type="AlphaFoldDB" id="A0A841J2S0"/>
<dbReference type="Gene3D" id="1.10.1740.10">
    <property type="match status" value="1"/>
</dbReference>
<accession>A0A841J2S0</accession>
<evidence type="ECO:0000313" key="8">
    <source>
        <dbReference type="Proteomes" id="UP000552700"/>
    </source>
</evidence>
<reference evidence="7 8" key="1">
    <citation type="submission" date="2020-08" db="EMBL/GenBank/DDBJ databases">
        <title>Genomic Encyclopedia of Type Strains, Phase IV (KMG-IV): sequencing the most valuable type-strain genomes for metagenomic binning, comparative biology and taxonomic classification.</title>
        <authorList>
            <person name="Goeker M."/>
        </authorList>
    </citation>
    <scope>NUCLEOTIDE SEQUENCE [LARGE SCALE GENOMIC DNA]</scope>
    <source>
        <strain evidence="7 8">DSM 102255</strain>
    </source>
</reference>
<evidence type="ECO:0000313" key="7">
    <source>
        <dbReference type="EMBL" id="MBB6125034.1"/>
    </source>
</evidence>
<dbReference type="PANTHER" id="PTHR43133:SF25">
    <property type="entry name" value="RNA POLYMERASE SIGMA FACTOR RFAY-RELATED"/>
    <property type="match status" value="1"/>
</dbReference>
<protein>
    <submittedName>
        <fullName evidence="7">RNA polymerase sigma-70 factor (ECF subfamily)</fullName>
    </submittedName>
</protein>
<feature type="domain" description="PhyR sigma2" evidence="6">
    <location>
        <begin position="19"/>
        <end position="69"/>
    </location>
</feature>
<dbReference type="InterPro" id="IPR036388">
    <property type="entry name" value="WH-like_DNA-bd_sf"/>
</dbReference>
<dbReference type="GO" id="GO:0003677">
    <property type="term" value="F:DNA binding"/>
    <property type="evidence" value="ECO:0007669"/>
    <property type="project" value="InterPro"/>
</dbReference>
<dbReference type="InterPro" id="IPR039425">
    <property type="entry name" value="RNA_pol_sigma-70-like"/>
</dbReference>
<evidence type="ECO:0000256" key="4">
    <source>
        <dbReference type="ARBA" id="ARBA00023163"/>
    </source>
</evidence>
<dbReference type="RefSeq" id="WP_184081346.1">
    <property type="nucleotide sequence ID" value="NZ_JACIJP010000005.1"/>
</dbReference>
<dbReference type="SUPFAM" id="SSF88946">
    <property type="entry name" value="Sigma2 domain of RNA polymerase sigma factors"/>
    <property type="match status" value="1"/>
</dbReference>
<dbReference type="InterPro" id="IPR053866">
    <property type="entry name" value="PhyR_sigma2"/>
</dbReference>
<dbReference type="Gene3D" id="1.10.10.10">
    <property type="entry name" value="Winged helix-like DNA-binding domain superfamily/Winged helix DNA-binding domain"/>
    <property type="match status" value="1"/>
</dbReference>
<dbReference type="Pfam" id="PF22029">
    <property type="entry name" value="PhyR_sigma2"/>
    <property type="match status" value="1"/>
</dbReference>
<dbReference type="GO" id="GO:0006352">
    <property type="term" value="P:DNA-templated transcription initiation"/>
    <property type="evidence" value="ECO:0007669"/>
    <property type="project" value="InterPro"/>
</dbReference>
<dbReference type="InterPro" id="IPR013249">
    <property type="entry name" value="RNA_pol_sigma70_r4_t2"/>
</dbReference>
<keyword evidence="2" id="KW-0805">Transcription regulation</keyword>
<dbReference type="Proteomes" id="UP000552700">
    <property type="component" value="Unassembled WGS sequence"/>
</dbReference>
<evidence type="ECO:0000256" key="1">
    <source>
        <dbReference type="ARBA" id="ARBA00010641"/>
    </source>
</evidence>
<evidence type="ECO:0000259" key="6">
    <source>
        <dbReference type="Pfam" id="PF22029"/>
    </source>
</evidence>
<dbReference type="GO" id="GO:0016987">
    <property type="term" value="F:sigma factor activity"/>
    <property type="evidence" value="ECO:0007669"/>
    <property type="project" value="UniProtKB-KW"/>
</dbReference>
<evidence type="ECO:0000259" key="5">
    <source>
        <dbReference type="Pfam" id="PF08281"/>
    </source>
</evidence>
<name>A0A841J2S0_9SPHN</name>
<keyword evidence="8" id="KW-1185">Reference proteome</keyword>
<dbReference type="EMBL" id="JACIJP010000005">
    <property type="protein sequence ID" value="MBB6125034.1"/>
    <property type="molecule type" value="Genomic_DNA"/>
</dbReference>
<dbReference type="Pfam" id="PF08281">
    <property type="entry name" value="Sigma70_r4_2"/>
    <property type="match status" value="1"/>
</dbReference>
<dbReference type="InterPro" id="IPR014284">
    <property type="entry name" value="RNA_pol_sigma-70_dom"/>
</dbReference>
<dbReference type="PANTHER" id="PTHR43133">
    <property type="entry name" value="RNA POLYMERASE ECF-TYPE SIGMA FACTO"/>
    <property type="match status" value="1"/>
</dbReference>
<dbReference type="NCBIfam" id="TIGR02937">
    <property type="entry name" value="sigma70-ECF"/>
    <property type="match status" value="1"/>
</dbReference>